<feature type="signal peptide" evidence="3">
    <location>
        <begin position="1"/>
        <end position="17"/>
    </location>
</feature>
<feature type="chain" id="PRO_5010270064" evidence="3">
    <location>
        <begin position="18"/>
        <end position="444"/>
    </location>
</feature>
<evidence type="ECO:0000256" key="1">
    <source>
        <dbReference type="ARBA" id="ARBA00022737"/>
    </source>
</evidence>
<keyword evidence="1" id="KW-0677">Repeat</keyword>
<dbReference type="SUPFAM" id="SSF82895">
    <property type="entry name" value="TSP-1 type 1 repeat"/>
    <property type="match status" value="1"/>
</dbReference>
<sequence length="444" mass="48744">MLQLLVPLCLVVSVVRGHSWLVCTDYLEENGHYYKPDICRAYPRAANRYAAKDLAFGTDTGFNYNPKENQVCREPRNDQVHYPAGYHIAVYYPGQRVVLVHPMKNHGADLECTNPWIPDNANKIFFSSGNTDPALSVLRKNLLVDLGVSPVGQGADTQTYPKQGYQNAPKFCEGTDKAMGTFAFDFPKMPAGRYTFVWEWEFNKNSFYTSCWEADVVDTKSERNAKLRQRGLSTNDPSNLAGVKVPVSGYGQYKLPTGTQAPVTPGPVDPSKPAVTVVTGKPLLPAIDGAWGPWKTWGKCSATCGTGTERRVRFCDSPAPQNGGSMCVGSDEETRPCDAGVCPQTSLTDLQVNIPSSWDTGTNGLIMLPNPKPTGNWKVILKLPCDVQNLNVWHGNDVTTAEHRARGVFAINQSGWMLDKPDIGFTAFYSGTCQMKGIKASIES</sequence>
<reference evidence="5" key="1">
    <citation type="submission" date="2025-08" db="UniProtKB">
        <authorList>
            <consortium name="RefSeq"/>
        </authorList>
    </citation>
    <scope>IDENTIFICATION</scope>
    <source>
        <tissue evidence="5">Gonads</tissue>
    </source>
</reference>
<dbReference type="PANTHER" id="PTHR35559">
    <property type="entry name" value="CHITIN-BINDING TYPE-4 DOMAIN-CONTAINING PROTEIN"/>
    <property type="match status" value="1"/>
</dbReference>
<dbReference type="InParanoid" id="A0A1S3JL59"/>
<dbReference type="SMART" id="SM00209">
    <property type="entry name" value="TSP1"/>
    <property type="match status" value="1"/>
</dbReference>
<dbReference type="OrthoDB" id="6273859at2759"/>
<keyword evidence="4" id="KW-1185">Reference proteome</keyword>
<evidence type="ECO:0000313" key="4">
    <source>
        <dbReference type="Proteomes" id="UP000085678"/>
    </source>
</evidence>
<dbReference type="PANTHER" id="PTHR35559:SF1">
    <property type="entry name" value="CHITIN-BINDING TYPE-4 DOMAIN-CONTAINING PROTEIN"/>
    <property type="match status" value="1"/>
</dbReference>
<dbReference type="KEGG" id="lak:106174046"/>
<dbReference type="InterPro" id="IPR000884">
    <property type="entry name" value="TSP1_rpt"/>
</dbReference>
<dbReference type="PRINTS" id="PR01705">
    <property type="entry name" value="TSP1REPEAT"/>
</dbReference>
<dbReference type="InterPro" id="IPR036383">
    <property type="entry name" value="TSP1_rpt_sf"/>
</dbReference>
<dbReference type="GeneID" id="106174046"/>
<dbReference type="RefSeq" id="XP_013410876.1">
    <property type="nucleotide sequence ID" value="XM_013555422.1"/>
</dbReference>
<gene>
    <name evidence="5" type="primary">LOC106174046</name>
</gene>
<organism evidence="4 5">
    <name type="scientific">Lingula anatina</name>
    <name type="common">Brachiopod</name>
    <name type="synonym">Lingula unguis</name>
    <dbReference type="NCBI Taxonomy" id="7574"/>
    <lineage>
        <taxon>Eukaryota</taxon>
        <taxon>Metazoa</taxon>
        <taxon>Spiralia</taxon>
        <taxon>Lophotrochozoa</taxon>
        <taxon>Brachiopoda</taxon>
        <taxon>Linguliformea</taxon>
        <taxon>Lingulata</taxon>
        <taxon>Lingulida</taxon>
        <taxon>Linguloidea</taxon>
        <taxon>Lingulidae</taxon>
        <taxon>Lingula</taxon>
    </lineage>
</organism>
<dbReference type="OMA" id="KWIFNAG"/>
<dbReference type="FunFam" id="2.20.100.10:FF:000007">
    <property type="entry name" value="Thrombospondin 1"/>
    <property type="match status" value="1"/>
</dbReference>
<accession>A0A1S3JL59</accession>
<name>A0A1S3JL59_LINAN</name>
<dbReference type="AlphaFoldDB" id="A0A1S3JL59"/>
<evidence type="ECO:0000256" key="2">
    <source>
        <dbReference type="ARBA" id="ARBA00023157"/>
    </source>
</evidence>
<evidence type="ECO:0000313" key="5">
    <source>
        <dbReference type="RefSeq" id="XP_013410876.1"/>
    </source>
</evidence>
<dbReference type="Pfam" id="PF00090">
    <property type="entry name" value="TSP_1"/>
    <property type="match status" value="1"/>
</dbReference>
<proteinExistence type="predicted"/>
<keyword evidence="2" id="KW-1015">Disulfide bond</keyword>
<evidence type="ECO:0000256" key="3">
    <source>
        <dbReference type="SAM" id="SignalP"/>
    </source>
</evidence>
<dbReference type="Proteomes" id="UP000085678">
    <property type="component" value="Unplaced"/>
</dbReference>
<protein>
    <submittedName>
        <fullName evidence="5">Uncharacterized protein LOC106174046 isoform X1</fullName>
    </submittedName>
</protein>
<dbReference type="PROSITE" id="PS50092">
    <property type="entry name" value="TSP1"/>
    <property type="match status" value="1"/>
</dbReference>
<keyword evidence="3" id="KW-0732">Signal</keyword>
<dbReference type="Gene3D" id="2.20.100.10">
    <property type="entry name" value="Thrombospondin type-1 (TSP1) repeat"/>
    <property type="match status" value="1"/>
</dbReference>